<protein>
    <submittedName>
        <fullName evidence="6">LysR family transcriptional regulator ArgP</fullName>
    </submittedName>
</protein>
<dbReference type="Gene3D" id="3.40.190.290">
    <property type="match status" value="1"/>
</dbReference>
<dbReference type="Pfam" id="PF00126">
    <property type="entry name" value="HTH_1"/>
    <property type="match status" value="1"/>
</dbReference>
<dbReference type="InterPro" id="IPR050176">
    <property type="entry name" value="LTTR"/>
</dbReference>
<gene>
    <name evidence="6" type="ORF">ACFOSS_09080</name>
</gene>
<keyword evidence="4" id="KW-0804">Transcription</keyword>
<dbReference type="Proteomes" id="UP001595692">
    <property type="component" value="Unassembled WGS sequence"/>
</dbReference>
<dbReference type="Gene3D" id="1.10.10.10">
    <property type="entry name" value="Winged helix-like DNA-binding domain superfamily/Winged helix DNA-binding domain"/>
    <property type="match status" value="1"/>
</dbReference>
<reference evidence="7" key="1">
    <citation type="journal article" date="2019" name="Int. J. Syst. Evol. Microbiol.">
        <title>The Global Catalogue of Microorganisms (GCM) 10K type strain sequencing project: providing services to taxonomists for standard genome sequencing and annotation.</title>
        <authorList>
            <consortium name="The Broad Institute Genomics Platform"/>
            <consortium name="The Broad Institute Genome Sequencing Center for Infectious Disease"/>
            <person name="Wu L."/>
            <person name="Ma J."/>
        </authorList>
    </citation>
    <scope>NUCLEOTIDE SEQUENCE [LARGE SCALE GENOMIC DNA]</scope>
    <source>
        <strain evidence="7">CCUG 54939</strain>
    </source>
</reference>
<keyword evidence="2" id="KW-0805">Transcription regulation</keyword>
<dbReference type="SUPFAM" id="SSF46785">
    <property type="entry name" value="Winged helix' DNA-binding domain"/>
    <property type="match status" value="1"/>
</dbReference>
<evidence type="ECO:0000256" key="2">
    <source>
        <dbReference type="ARBA" id="ARBA00023015"/>
    </source>
</evidence>
<dbReference type="PANTHER" id="PTHR30579:SF2">
    <property type="entry name" value="HTH-TYPE TRANSCRIPTIONAL REGULATOR ARGP"/>
    <property type="match status" value="1"/>
</dbReference>
<dbReference type="InterPro" id="IPR005119">
    <property type="entry name" value="LysR_subst-bd"/>
</dbReference>
<dbReference type="Pfam" id="PF03466">
    <property type="entry name" value="LysR_substrate"/>
    <property type="match status" value="1"/>
</dbReference>
<dbReference type="InterPro" id="IPR000847">
    <property type="entry name" value="LysR_HTH_N"/>
</dbReference>
<dbReference type="InterPro" id="IPR036390">
    <property type="entry name" value="WH_DNA-bd_sf"/>
</dbReference>
<dbReference type="RefSeq" id="WP_377152013.1">
    <property type="nucleotide sequence ID" value="NZ_JBHSAF010000008.1"/>
</dbReference>
<dbReference type="InterPro" id="IPR017685">
    <property type="entry name" value="ArgP"/>
</dbReference>
<dbReference type="EMBL" id="JBHSAF010000008">
    <property type="protein sequence ID" value="MFC3913619.1"/>
    <property type="molecule type" value="Genomic_DNA"/>
</dbReference>
<dbReference type="NCBIfam" id="TIGR03298">
    <property type="entry name" value="argP"/>
    <property type="match status" value="1"/>
</dbReference>
<evidence type="ECO:0000313" key="7">
    <source>
        <dbReference type="Proteomes" id="UP001595692"/>
    </source>
</evidence>
<evidence type="ECO:0000313" key="6">
    <source>
        <dbReference type="EMBL" id="MFC3913619.1"/>
    </source>
</evidence>
<feature type="domain" description="HTH lysR-type" evidence="5">
    <location>
        <begin position="9"/>
        <end position="65"/>
    </location>
</feature>
<dbReference type="NCBIfam" id="NF002964">
    <property type="entry name" value="PRK03635.1"/>
    <property type="match status" value="1"/>
</dbReference>
<evidence type="ECO:0000256" key="4">
    <source>
        <dbReference type="ARBA" id="ARBA00023163"/>
    </source>
</evidence>
<accession>A0ABV8CNC1</accession>
<keyword evidence="3" id="KW-0238">DNA-binding</keyword>
<evidence type="ECO:0000259" key="5">
    <source>
        <dbReference type="PROSITE" id="PS50931"/>
    </source>
</evidence>
<comment type="caution">
    <text evidence="6">The sequence shown here is derived from an EMBL/GenBank/DDBJ whole genome shotgun (WGS) entry which is preliminary data.</text>
</comment>
<dbReference type="PRINTS" id="PR00039">
    <property type="entry name" value="HTHLYSR"/>
</dbReference>
<evidence type="ECO:0000256" key="1">
    <source>
        <dbReference type="ARBA" id="ARBA00009437"/>
    </source>
</evidence>
<dbReference type="PROSITE" id="PS50931">
    <property type="entry name" value="HTH_LYSR"/>
    <property type="match status" value="1"/>
</dbReference>
<comment type="similarity">
    <text evidence="1">Belongs to the LysR transcriptional regulatory family.</text>
</comment>
<dbReference type="InterPro" id="IPR036388">
    <property type="entry name" value="WH-like_DNA-bd_sf"/>
</dbReference>
<evidence type="ECO:0000256" key="3">
    <source>
        <dbReference type="ARBA" id="ARBA00023125"/>
    </source>
</evidence>
<sequence>MKEFSRLPLDYRLLQALDAVVQEQNFERAARALCLTQSAVSQRIKQLEQQMAQPLLIRTTPLQPTAAGRQLLAHFRQVYQLERELLPQLLPDAPQQPLTVSIAVNADSLATWFVPALAPLLAAHPLELNLIIDDETRTRERLRQGEVFAAIGCETQPLPGCQASYLGDMGYRLVCSPAFAERHFATGLTLEHLRHAPGVAFDQRDDMHVAYMQQHFNLPPGSYPCHTVRSSEAFIALACAGVAYCLIPELQIANQLARGELICLPTPILWRRLHWHRWQLERGLHQQISTAVLAHANQLLPQSASA</sequence>
<name>A0ABV8CNC1_9GAMM</name>
<organism evidence="6 7">
    <name type="scientific">Pseudaeromonas sharmana</name>
    <dbReference type="NCBI Taxonomy" id="328412"/>
    <lineage>
        <taxon>Bacteria</taxon>
        <taxon>Pseudomonadati</taxon>
        <taxon>Pseudomonadota</taxon>
        <taxon>Gammaproteobacteria</taxon>
        <taxon>Aeromonadales</taxon>
        <taxon>Aeromonadaceae</taxon>
        <taxon>Pseudaeromonas</taxon>
    </lineage>
</organism>
<proteinExistence type="inferred from homology"/>
<dbReference type="PANTHER" id="PTHR30579">
    <property type="entry name" value="TRANSCRIPTIONAL REGULATOR"/>
    <property type="match status" value="1"/>
</dbReference>
<dbReference type="NCBIfam" id="NF009888">
    <property type="entry name" value="PRK13348.1"/>
    <property type="match status" value="1"/>
</dbReference>
<dbReference type="SUPFAM" id="SSF53850">
    <property type="entry name" value="Periplasmic binding protein-like II"/>
    <property type="match status" value="1"/>
</dbReference>
<keyword evidence="7" id="KW-1185">Reference proteome</keyword>